<dbReference type="PANTHER" id="PTHR45686:SF10">
    <property type="entry name" value="ADP-RIBOSYLATION FACTOR GTPASE-ACTIVATING PROTEIN 2"/>
    <property type="match status" value="1"/>
</dbReference>
<keyword evidence="6" id="KW-0479">Metal-binding</keyword>
<keyword evidence="10" id="KW-0653">Protein transport</keyword>
<dbReference type="GO" id="GO:0048205">
    <property type="term" value="P:COPI coating of Golgi vesicle"/>
    <property type="evidence" value="ECO:0007669"/>
    <property type="project" value="TreeGrafter"/>
</dbReference>
<evidence type="ECO:0000256" key="11">
    <source>
        <dbReference type="ARBA" id="ARBA00023034"/>
    </source>
</evidence>
<dbReference type="SUPFAM" id="SSF57863">
    <property type="entry name" value="ArfGap/RecO-like zinc finger"/>
    <property type="match status" value="1"/>
</dbReference>
<keyword evidence="7 16" id="KW-0863">Zinc-finger</keyword>
<proteinExistence type="predicted"/>
<organism evidence="18 19">
    <name type="scientific">Prolemur simus</name>
    <name type="common">Greater bamboo lemur</name>
    <name type="synonym">Hapalemur simus</name>
    <dbReference type="NCBI Taxonomy" id="1328070"/>
    <lineage>
        <taxon>Eukaryota</taxon>
        <taxon>Metazoa</taxon>
        <taxon>Chordata</taxon>
        <taxon>Craniata</taxon>
        <taxon>Vertebrata</taxon>
        <taxon>Euteleostomi</taxon>
        <taxon>Mammalia</taxon>
        <taxon>Eutheria</taxon>
        <taxon>Euarchontoglires</taxon>
        <taxon>Primates</taxon>
        <taxon>Strepsirrhini</taxon>
        <taxon>Lemuriformes</taxon>
        <taxon>Lemuridae</taxon>
        <taxon>Prolemur</taxon>
    </lineage>
</organism>
<dbReference type="Proteomes" id="UP000694414">
    <property type="component" value="Unplaced"/>
</dbReference>
<name>A0A8C9AWS8_PROSS</name>
<evidence type="ECO:0000256" key="5">
    <source>
        <dbReference type="ARBA" id="ARBA00022490"/>
    </source>
</evidence>
<dbReference type="AlphaFoldDB" id="A0A8C9AWS8"/>
<evidence type="ECO:0000313" key="19">
    <source>
        <dbReference type="Proteomes" id="UP000694414"/>
    </source>
</evidence>
<keyword evidence="3" id="KW-0813">Transport</keyword>
<evidence type="ECO:0000256" key="14">
    <source>
        <dbReference type="ARBA" id="ARBA00039244"/>
    </source>
</evidence>
<keyword evidence="9" id="KW-0931">ER-Golgi transport</keyword>
<evidence type="ECO:0000256" key="13">
    <source>
        <dbReference type="ARBA" id="ARBA00023136"/>
    </source>
</evidence>
<dbReference type="Gene3D" id="1.10.220.150">
    <property type="entry name" value="Arf GTPase activating protein"/>
    <property type="match status" value="1"/>
</dbReference>
<evidence type="ECO:0000256" key="1">
    <source>
        <dbReference type="ARBA" id="ARBA00004255"/>
    </source>
</evidence>
<keyword evidence="13" id="KW-0472">Membrane</keyword>
<evidence type="ECO:0000313" key="18">
    <source>
        <dbReference type="Ensembl" id="ENSPSMP00000033337.1"/>
    </source>
</evidence>
<evidence type="ECO:0000256" key="4">
    <source>
        <dbReference type="ARBA" id="ARBA00022468"/>
    </source>
</evidence>
<dbReference type="Ensembl" id="ENSPSMT00000038415.1">
    <property type="protein sequence ID" value="ENSPSMP00000033337.1"/>
    <property type="gene ID" value="ENSPSMG00000022927.1"/>
</dbReference>
<gene>
    <name evidence="18" type="primary">ARFGAP2</name>
</gene>
<dbReference type="PROSITE" id="PS50115">
    <property type="entry name" value="ARFGAP"/>
    <property type="match status" value="1"/>
</dbReference>
<dbReference type="GO" id="GO:0008270">
    <property type="term" value="F:zinc ion binding"/>
    <property type="evidence" value="ECO:0007669"/>
    <property type="project" value="UniProtKB-KW"/>
</dbReference>
<reference evidence="18" key="1">
    <citation type="submission" date="2025-08" db="UniProtKB">
        <authorList>
            <consortium name="Ensembl"/>
        </authorList>
    </citation>
    <scope>IDENTIFICATION</scope>
</reference>
<evidence type="ECO:0000256" key="10">
    <source>
        <dbReference type="ARBA" id="ARBA00022927"/>
    </source>
</evidence>
<keyword evidence="19" id="KW-1185">Reference proteome</keyword>
<keyword evidence="12" id="KW-0175">Coiled coil</keyword>
<feature type="domain" description="Arf-GAP" evidence="17">
    <location>
        <begin position="11"/>
        <end position="88"/>
    </location>
</feature>
<evidence type="ECO:0000256" key="8">
    <source>
        <dbReference type="ARBA" id="ARBA00022833"/>
    </source>
</evidence>
<protein>
    <recommendedName>
        <fullName evidence="14">ADP-ribosylation factor GTPase-activating protein 2</fullName>
    </recommendedName>
    <alternativeName>
        <fullName evidence="15">Zinc finger protein 289</fullName>
    </alternativeName>
</protein>
<keyword evidence="5" id="KW-0963">Cytoplasm</keyword>
<keyword evidence="11" id="KW-0333">Golgi apparatus</keyword>
<evidence type="ECO:0000256" key="6">
    <source>
        <dbReference type="ARBA" id="ARBA00022723"/>
    </source>
</evidence>
<keyword evidence="8" id="KW-0862">Zinc</keyword>
<evidence type="ECO:0000256" key="7">
    <source>
        <dbReference type="ARBA" id="ARBA00022771"/>
    </source>
</evidence>
<evidence type="ECO:0000256" key="9">
    <source>
        <dbReference type="ARBA" id="ARBA00022892"/>
    </source>
</evidence>
<dbReference type="Pfam" id="PF01412">
    <property type="entry name" value="ArfGap"/>
    <property type="match status" value="1"/>
</dbReference>
<sequence length="121" mass="13417">MAAEPSKTEIQTLFKRLRAIPTNKACFDCGAKNPSWASITYGVFLCIDCSGVHRSLGVHLSFIRSTELDSNWNWFQLRCMQVGGNANAVNISVMVAASLNLSTSVSKKEMYLRPHRACCDK</sequence>
<dbReference type="GO" id="GO:0005096">
    <property type="term" value="F:GTPase activator activity"/>
    <property type="evidence" value="ECO:0007669"/>
    <property type="project" value="UniProtKB-KW"/>
</dbReference>
<dbReference type="GO" id="GO:0015031">
    <property type="term" value="P:protein transport"/>
    <property type="evidence" value="ECO:0007669"/>
    <property type="project" value="UniProtKB-KW"/>
</dbReference>
<dbReference type="InterPro" id="IPR037278">
    <property type="entry name" value="ARFGAP/RecO"/>
</dbReference>
<dbReference type="PRINTS" id="PR00405">
    <property type="entry name" value="REVINTRACTNG"/>
</dbReference>
<evidence type="ECO:0000256" key="16">
    <source>
        <dbReference type="PROSITE-ProRule" id="PRU00288"/>
    </source>
</evidence>
<evidence type="ECO:0000259" key="17">
    <source>
        <dbReference type="PROSITE" id="PS50115"/>
    </source>
</evidence>
<dbReference type="GeneTree" id="ENSGT00940000155568"/>
<evidence type="ECO:0000256" key="15">
    <source>
        <dbReference type="ARBA" id="ARBA00043100"/>
    </source>
</evidence>
<dbReference type="InterPro" id="IPR038508">
    <property type="entry name" value="ArfGAP_dom_sf"/>
</dbReference>
<dbReference type="PANTHER" id="PTHR45686">
    <property type="entry name" value="ADP-RIBOSYLATION FACTOR GTPASE ACTIVATING PROTEIN 3, ISOFORM H-RELATED"/>
    <property type="match status" value="1"/>
</dbReference>
<evidence type="ECO:0000256" key="12">
    <source>
        <dbReference type="ARBA" id="ARBA00023054"/>
    </source>
</evidence>
<dbReference type="SMART" id="SM00105">
    <property type="entry name" value="ArfGap"/>
    <property type="match status" value="1"/>
</dbReference>
<evidence type="ECO:0000256" key="3">
    <source>
        <dbReference type="ARBA" id="ARBA00022448"/>
    </source>
</evidence>
<dbReference type="InterPro" id="IPR001164">
    <property type="entry name" value="ArfGAP_dom"/>
</dbReference>
<evidence type="ECO:0000256" key="2">
    <source>
        <dbReference type="ARBA" id="ARBA00004496"/>
    </source>
</evidence>
<keyword evidence="4" id="KW-0343">GTPase activation</keyword>
<reference evidence="18" key="2">
    <citation type="submission" date="2025-09" db="UniProtKB">
        <authorList>
            <consortium name="Ensembl"/>
        </authorList>
    </citation>
    <scope>IDENTIFICATION</scope>
</reference>
<comment type="subcellular location">
    <subcellularLocation>
        <location evidence="2">Cytoplasm</location>
    </subcellularLocation>
    <subcellularLocation>
        <location evidence="1">Golgi apparatus membrane</location>
        <topology evidence="1">Peripheral membrane protein</topology>
        <orientation evidence="1">Cytoplasmic side</orientation>
    </subcellularLocation>
</comment>
<accession>A0A8C9AWS8</accession>
<dbReference type="GO" id="GO:0000139">
    <property type="term" value="C:Golgi membrane"/>
    <property type="evidence" value="ECO:0007669"/>
    <property type="project" value="UniProtKB-SubCell"/>
</dbReference>